<feature type="region of interest" description="Disordered" evidence="5">
    <location>
        <begin position="262"/>
        <end position="318"/>
    </location>
</feature>
<dbReference type="InterPro" id="IPR003689">
    <property type="entry name" value="ZIP"/>
</dbReference>
<reference evidence="7 8" key="1">
    <citation type="journal article" date="2011" name="Proc. Natl. Acad. Sci. U.S.A.">
        <title>Evolutionary erosion of yeast sex chromosomes by mating-type switching accidents.</title>
        <authorList>
            <person name="Gordon J.L."/>
            <person name="Armisen D."/>
            <person name="Proux-Wera E."/>
            <person name="Oheigeartaigh S.S."/>
            <person name="Byrne K.P."/>
            <person name="Wolfe K.H."/>
        </authorList>
    </citation>
    <scope>NUCLEOTIDE SEQUENCE [LARGE SCALE GENOMIC DNA]</scope>
    <source>
        <strain evidence="8">ATCC 34711 / CBS 6284 / DSM 70876 / NBRC 10599 / NRRL Y-10934 / UCD 77-7</strain>
    </source>
</reference>
<dbReference type="OMA" id="GTTCLKW"/>
<feature type="compositionally biased region" description="Polar residues" evidence="5">
    <location>
        <begin position="306"/>
        <end position="318"/>
    </location>
</feature>
<keyword evidence="8" id="KW-1185">Reference proteome</keyword>
<feature type="transmembrane region" description="Helical" evidence="6">
    <location>
        <begin position="77"/>
        <end position="96"/>
    </location>
</feature>
<feature type="transmembrane region" description="Helical" evidence="6">
    <location>
        <begin position="481"/>
        <end position="502"/>
    </location>
</feature>
<gene>
    <name evidence="7" type="primary">TBLA0J01010</name>
    <name evidence="7" type="ORF">TBLA_0J01010</name>
</gene>
<feature type="transmembrane region" description="Helical" evidence="6">
    <location>
        <begin position="47"/>
        <end position="65"/>
    </location>
</feature>
<dbReference type="GeneID" id="14498282"/>
<dbReference type="GO" id="GO:0000329">
    <property type="term" value="C:fungal-type vacuole membrane"/>
    <property type="evidence" value="ECO:0007669"/>
    <property type="project" value="EnsemblFungi"/>
</dbReference>
<dbReference type="KEGG" id="tbl:TBLA_0J01010"/>
<feature type="transmembrane region" description="Helical" evidence="6">
    <location>
        <begin position="444"/>
        <end position="469"/>
    </location>
</feature>
<accession>I2H9P7</accession>
<dbReference type="STRING" id="1071380.I2H9P7"/>
<feature type="transmembrane region" description="Helical" evidence="6">
    <location>
        <begin position="12"/>
        <end position="35"/>
    </location>
</feature>
<evidence type="ECO:0000256" key="2">
    <source>
        <dbReference type="ARBA" id="ARBA00022692"/>
    </source>
</evidence>
<evidence type="ECO:0000256" key="1">
    <source>
        <dbReference type="ARBA" id="ARBA00004141"/>
    </source>
</evidence>
<organism evidence="7 8">
    <name type="scientific">Henningerozyma blattae (strain ATCC 34711 / CBS 6284 / DSM 70876 / NBRC 10599 / NRRL Y-10934 / UCD 77-7)</name>
    <name type="common">Yeast</name>
    <name type="synonym">Tetrapisispora blattae</name>
    <dbReference type="NCBI Taxonomy" id="1071380"/>
    <lineage>
        <taxon>Eukaryota</taxon>
        <taxon>Fungi</taxon>
        <taxon>Dikarya</taxon>
        <taxon>Ascomycota</taxon>
        <taxon>Saccharomycotina</taxon>
        <taxon>Saccharomycetes</taxon>
        <taxon>Saccharomycetales</taxon>
        <taxon>Saccharomycetaceae</taxon>
        <taxon>Henningerozyma</taxon>
    </lineage>
</organism>
<sequence length="564" mass="61872">MFDNSVMPRWLIFSLFSSLSCICGGCLVPILFYLTPKNSHNNINTKLVNYGLSLSAGSMLTTSLYKLIPRDVDNNLIIFEGLLIGIGTGLFLNSVIHSFASESLIHCADEGAVMIKNTDASDLINDIPLSGHDHPHNLLNGTDTIEQAPTGTNPSAVTNENTPLLTTNSNEPKYSLVNLLDLKNKKSSGRLVQVDNTSNNLSNTCSSNPITSTTCNSATTNPNTNHDLPCLENDIGYDLENISIYRNNFMANGLKPKLASSDSNKALLSHHHKKHHHNQSHNRNNQDNKNDSGKNSSSVTHESEVENSTSNDNSILDDAQYNTFDSNTKKNTKINSANNVTVDGENDTCDSDDIESQHHLHQIETPFSKLISIGFQTCLVMTLHKFPEGFIIFYTNRDGGNNVSSLASEEESLGFSIFISLAIHNFVEGFAMTLPFYTAFEYKYLAVLITAILGGGSQPMGAAIGYFLFRGKGGESSDNSKMMDLLLSITGGFLLLIALQMFQTGIGFSDGHHHHMHVKEAEEDLHDDHDHGVEDDIDDHSLATTCIKWCCFGILLIFASNIFI</sequence>
<dbReference type="PANTHER" id="PTHR11040">
    <property type="entry name" value="ZINC/IRON TRANSPORTER"/>
    <property type="match status" value="1"/>
</dbReference>
<keyword evidence="4 6" id="KW-0472">Membrane</keyword>
<dbReference type="eggNOG" id="KOG2474">
    <property type="taxonomic scope" value="Eukaryota"/>
</dbReference>
<dbReference type="EMBL" id="HE806325">
    <property type="protein sequence ID" value="CCH63099.1"/>
    <property type="molecule type" value="Genomic_DNA"/>
</dbReference>
<evidence type="ECO:0000256" key="3">
    <source>
        <dbReference type="ARBA" id="ARBA00022989"/>
    </source>
</evidence>
<dbReference type="Pfam" id="PF02535">
    <property type="entry name" value="Zip"/>
    <property type="match status" value="1"/>
</dbReference>
<feature type="transmembrane region" description="Helical" evidence="6">
    <location>
        <begin position="542"/>
        <end position="563"/>
    </location>
</feature>
<dbReference type="AlphaFoldDB" id="I2H9P7"/>
<keyword evidence="3 6" id="KW-1133">Transmembrane helix</keyword>
<dbReference type="Proteomes" id="UP000002866">
    <property type="component" value="Chromosome 10"/>
</dbReference>
<feature type="region of interest" description="Disordered" evidence="5">
    <location>
        <begin position="326"/>
        <end position="345"/>
    </location>
</feature>
<dbReference type="GO" id="GO:0005385">
    <property type="term" value="F:zinc ion transmembrane transporter activity"/>
    <property type="evidence" value="ECO:0007669"/>
    <property type="project" value="EnsemblFungi"/>
</dbReference>
<comment type="subcellular location">
    <subcellularLocation>
        <location evidence="1">Membrane</location>
        <topology evidence="1">Multi-pass membrane protein</topology>
    </subcellularLocation>
</comment>
<keyword evidence="2 6" id="KW-0812">Transmembrane</keyword>
<feature type="compositionally biased region" description="Basic residues" evidence="5">
    <location>
        <begin position="268"/>
        <end position="280"/>
    </location>
</feature>
<dbReference type="PANTHER" id="PTHR11040:SF210">
    <property type="entry name" value="ZINC-REGULATED TRANSPORTER 3"/>
    <property type="match status" value="1"/>
</dbReference>
<evidence type="ECO:0000256" key="5">
    <source>
        <dbReference type="SAM" id="MobiDB-lite"/>
    </source>
</evidence>
<dbReference type="HOGENOM" id="CLU_023518_0_0_1"/>
<dbReference type="InParanoid" id="I2H9P7"/>
<evidence type="ECO:0000256" key="4">
    <source>
        <dbReference type="ARBA" id="ARBA00023136"/>
    </source>
</evidence>
<dbReference type="RefSeq" id="XP_004182618.1">
    <property type="nucleotide sequence ID" value="XM_004182570.1"/>
</dbReference>
<protein>
    <recommendedName>
        <fullName evidence="9">Zinc/iron permease</fullName>
    </recommendedName>
</protein>
<dbReference type="GO" id="GO:0006882">
    <property type="term" value="P:intracellular zinc ion homeostasis"/>
    <property type="evidence" value="ECO:0007669"/>
    <property type="project" value="EnsemblFungi"/>
</dbReference>
<evidence type="ECO:0008006" key="9">
    <source>
        <dbReference type="Google" id="ProtNLM"/>
    </source>
</evidence>
<proteinExistence type="predicted"/>
<name>I2H9P7_HENB6</name>
<dbReference type="OrthoDB" id="262547at2759"/>
<evidence type="ECO:0000313" key="7">
    <source>
        <dbReference type="EMBL" id="CCH63099.1"/>
    </source>
</evidence>
<evidence type="ECO:0000256" key="6">
    <source>
        <dbReference type="SAM" id="Phobius"/>
    </source>
</evidence>
<evidence type="ECO:0000313" key="8">
    <source>
        <dbReference type="Proteomes" id="UP000002866"/>
    </source>
</evidence>
<dbReference type="FunCoup" id="I2H9P7">
    <property type="interactions" value="28"/>
</dbReference>